<evidence type="ECO:0000259" key="10">
    <source>
        <dbReference type="PROSITE" id="PS51391"/>
    </source>
</evidence>
<dbReference type="GeneID" id="36570135"/>
<evidence type="ECO:0000259" key="9">
    <source>
        <dbReference type="PROSITE" id="PS50102"/>
    </source>
</evidence>
<dbReference type="FunFam" id="3.30.70.330:FF:000397">
    <property type="entry name" value="RNA binding protein Nrd1"/>
    <property type="match status" value="1"/>
</dbReference>
<feature type="compositionally biased region" description="Basic and acidic residues" evidence="8">
    <location>
        <begin position="365"/>
        <end position="379"/>
    </location>
</feature>
<feature type="compositionally biased region" description="Polar residues" evidence="8">
    <location>
        <begin position="152"/>
        <end position="179"/>
    </location>
</feature>
<gene>
    <name evidence="11" type="ORF">M430DRAFT_128165</name>
</gene>
<evidence type="ECO:0000256" key="8">
    <source>
        <dbReference type="SAM" id="MobiDB-lite"/>
    </source>
</evidence>
<dbReference type="Proteomes" id="UP000241818">
    <property type="component" value="Unassembled WGS sequence"/>
</dbReference>
<dbReference type="InParanoid" id="A0A2T3AS35"/>
<feature type="region of interest" description="Disordered" evidence="8">
    <location>
        <begin position="151"/>
        <end position="187"/>
    </location>
</feature>
<keyword evidence="3" id="KW-0507">mRNA processing</keyword>
<keyword evidence="3" id="KW-0747">Spliceosome</keyword>
<dbReference type="OrthoDB" id="79367at2759"/>
<dbReference type="STRING" id="857342.A0A2T3AS35"/>
<protein>
    <recommendedName>
        <fullName evidence="13">CID domain-containing protein</fullName>
    </recommendedName>
</protein>
<evidence type="ECO:0000256" key="5">
    <source>
        <dbReference type="ARBA" id="ARBA00023187"/>
    </source>
</evidence>
<accession>A0A2T3AS35</accession>
<dbReference type="SMART" id="SM00360">
    <property type="entry name" value="RRM"/>
    <property type="match status" value="1"/>
</dbReference>
<feature type="domain" description="RRM" evidence="9">
    <location>
        <begin position="480"/>
        <end position="550"/>
    </location>
</feature>
<evidence type="ECO:0000256" key="3">
    <source>
        <dbReference type="ARBA" id="ARBA00022728"/>
    </source>
</evidence>
<feature type="compositionally biased region" description="Pro residues" evidence="8">
    <location>
        <begin position="712"/>
        <end position="721"/>
    </location>
</feature>
<dbReference type="GO" id="GO:0017070">
    <property type="term" value="F:U6 snRNA binding"/>
    <property type="evidence" value="ECO:0007669"/>
    <property type="project" value="TreeGrafter"/>
</dbReference>
<dbReference type="InterPro" id="IPR006569">
    <property type="entry name" value="CID_dom"/>
</dbReference>
<dbReference type="Gene3D" id="1.25.40.90">
    <property type="match status" value="1"/>
</dbReference>
<keyword evidence="4 7" id="KW-0694">RNA-binding</keyword>
<dbReference type="AlphaFoldDB" id="A0A2T3AS35"/>
<dbReference type="InterPro" id="IPR008942">
    <property type="entry name" value="ENTH_VHS"/>
</dbReference>
<feature type="region of interest" description="Disordered" evidence="8">
    <location>
        <begin position="603"/>
        <end position="721"/>
    </location>
</feature>
<keyword evidence="6" id="KW-0539">Nucleus</keyword>
<dbReference type="PANTHER" id="PTHR14089">
    <property type="entry name" value="PRE-MRNA-SPLICING FACTOR RBM22"/>
    <property type="match status" value="1"/>
</dbReference>
<dbReference type="Pfam" id="PF00076">
    <property type="entry name" value="RRM_1"/>
    <property type="match status" value="1"/>
</dbReference>
<feature type="domain" description="CID" evidence="10">
    <location>
        <begin position="1"/>
        <end position="154"/>
    </location>
</feature>
<dbReference type="GO" id="GO:0036002">
    <property type="term" value="F:pre-mRNA binding"/>
    <property type="evidence" value="ECO:0007669"/>
    <property type="project" value="TreeGrafter"/>
</dbReference>
<dbReference type="PROSITE" id="PS51391">
    <property type="entry name" value="CID"/>
    <property type="match status" value="1"/>
</dbReference>
<dbReference type="EMBL" id="KZ679017">
    <property type="protein sequence ID" value="PSS09189.1"/>
    <property type="molecule type" value="Genomic_DNA"/>
</dbReference>
<dbReference type="FunCoup" id="A0A2T3AS35">
    <property type="interactions" value="224"/>
</dbReference>
<feature type="region of interest" description="Disordered" evidence="8">
    <location>
        <begin position="208"/>
        <end position="244"/>
    </location>
</feature>
<feature type="compositionally biased region" description="Polar residues" evidence="8">
    <location>
        <begin position="229"/>
        <end position="241"/>
    </location>
</feature>
<dbReference type="PROSITE" id="PS50102">
    <property type="entry name" value="RRM"/>
    <property type="match status" value="1"/>
</dbReference>
<dbReference type="Gene3D" id="3.30.70.330">
    <property type="match status" value="1"/>
</dbReference>
<feature type="compositionally biased region" description="Low complexity" evidence="8">
    <location>
        <begin position="208"/>
        <end position="221"/>
    </location>
</feature>
<proteinExistence type="predicted"/>
<evidence type="ECO:0000256" key="6">
    <source>
        <dbReference type="ARBA" id="ARBA00023242"/>
    </source>
</evidence>
<dbReference type="PANTHER" id="PTHR14089:SF2">
    <property type="entry name" value="PRE-MRNA-SPLICING FACTOR CWC2"/>
    <property type="match status" value="1"/>
</dbReference>
<evidence type="ECO:0000256" key="1">
    <source>
        <dbReference type="ARBA" id="ARBA00004123"/>
    </source>
</evidence>
<dbReference type="SUPFAM" id="SSF54928">
    <property type="entry name" value="RNA-binding domain, RBD"/>
    <property type="match status" value="1"/>
</dbReference>
<dbReference type="Pfam" id="PF21380">
    <property type="entry name" value="Nrd1-Seb1_dom2"/>
    <property type="match status" value="1"/>
</dbReference>
<comment type="subcellular location">
    <subcellularLocation>
        <location evidence="1">Nucleus</location>
    </subcellularLocation>
</comment>
<dbReference type="SMART" id="SM00582">
    <property type="entry name" value="RPR"/>
    <property type="match status" value="1"/>
</dbReference>
<evidence type="ECO:0000256" key="2">
    <source>
        <dbReference type="ARBA" id="ARBA00022553"/>
    </source>
</evidence>
<dbReference type="GO" id="GO:0071006">
    <property type="term" value="C:U2-type catalytic step 1 spliceosome"/>
    <property type="evidence" value="ECO:0007669"/>
    <property type="project" value="TreeGrafter"/>
</dbReference>
<keyword evidence="12" id="KW-1185">Reference proteome</keyword>
<evidence type="ECO:0008006" key="13">
    <source>
        <dbReference type="Google" id="ProtNLM"/>
    </source>
</evidence>
<dbReference type="InterPro" id="IPR012677">
    <property type="entry name" value="Nucleotide-bd_a/b_plait_sf"/>
</dbReference>
<dbReference type="GO" id="GO:0006369">
    <property type="term" value="P:termination of RNA polymerase II transcription"/>
    <property type="evidence" value="ECO:0007669"/>
    <property type="project" value="UniProtKB-ARBA"/>
</dbReference>
<dbReference type="Pfam" id="PF04818">
    <property type="entry name" value="CID"/>
    <property type="match status" value="1"/>
</dbReference>
<dbReference type="InterPro" id="IPR035979">
    <property type="entry name" value="RBD_domain_sf"/>
</dbReference>
<dbReference type="GO" id="GO:0008380">
    <property type="term" value="P:RNA splicing"/>
    <property type="evidence" value="ECO:0007669"/>
    <property type="project" value="UniProtKB-KW"/>
</dbReference>
<feature type="compositionally biased region" description="Basic and acidic residues" evidence="8">
    <location>
        <begin position="630"/>
        <end position="662"/>
    </location>
</feature>
<dbReference type="InterPro" id="IPR039171">
    <property type="entry name" value="Cwc2/Slt11"/>
</dbReference>
<dbReference type="GO" id="GO:0031124">
    <property type="term" value="P:mRNA 3'-end processing"/>
    <property type="evidence" value="ECO:0007669"/>
    <property type="project" value="UniProtKB-ARBA"/>
</dbReference>
<feature type="compositionally biased region" description="Low complexity" evidence="8">
    <location>
        <begin position="350"/>
        <end position="364"/>
    </location>
</feature>
<evidence type="ECO:0000256" key="7">
    <source>
        <dbReference type="PROSITE-ProRule" id="PRU00176"/>
    </source>
</evidence>
<evidence type="ECO:0000256" key="4">
    <source>
        <dbReference type="ARBA" id="ARBA00022884"/>
    </source>
</evidence>
<dbReference type="FunFam" id="1.25.40.90:FF:000026">
    <property type="entry name" value="RNA binding protein Nrd1"/>
    <property type="match status" value="1"/>
</dbReference>
<feature type="compositionally biased region" description="Basic and acidic residues" evidence="8">
    <location>
        <begin position="404"/>
        <end position="442"/>
    </location>
</feature>
<dbReference type="RefSeq" id="XP_024717487.1">
    <property type="nucleotide sequence ID" value="XM_024862054.1"/>
</dbReference>
<feature type="compositionally biased region" description="Pro residues" evidence="8">
    <location>
        <begin position="670"/>
        <end position="679"/>
    </location>
</feature>
<evidence type="ECO:0000313" key="11">
    <source>
        <dbReference type="EMBL" id="PSS09189.1"/>
    </source>
</evidence>
<dbReference type="SUPFAM" id="SSF48464">
    <property type="entry name" value="ENTH/VHS domain"/>
    <property type="match status" value="1"/>
</dbReference>
<dbReference type="GO" id="GO:0010629">
    <property type="term" value="P:negative regulation of gene expression"/>
    <property type="evidence" value="ECO:0007669"/>
    <property type="project" value="UniProtKB-ARBA"/>
</dbReference>
<dbReference type="GO" id="GO:0071007">
    <property type="term" value="C:U2-type catalytic step 2 spliceosome"/>
    <property type="evidence" value="ECO:0007669"/>
    <property type="project" value="TreeGrafter"/>
</dbReference>
<dbReference type="InterPro" id="IPR048892">
    <property type="entry name" value="Nrd1_Seb1_dom2"/>
</dbReference>
<dbReference type="GO" id="GO:0000974">
    <property type="term" value="C:Prp19 complex"/>
    <property type="evidence" value="ECO:0007669"/>
    <property type="project" value="TreeGrafter"/>
</dbReference>
<evidence type="ECO:0000313" key="12">
    <source>
        <dbReference type="Proteomes" id="UP000241818"/>
    </source>
</evidence>
<keyword evidence="2" id="KW-0597">Phosphoprotein</keyword>
<name>A0A2T3AS35_AMORE</name>
<dbReference type="InterPro" id="IPR000504">
    <property type="entry name" value="RRM_dom"/>
</dbReference>
<organism evidence="11 12">
    <name type="scientific">Amorphotheca resinae ATCC 22711</name>
    <dbReference type="NCBI Taxonomy" id="857342"/>
    <lineage>
        <taxon>Eukaryota</taxon>
        <taxon>Fungi</taxon>
        <taxon>Dikarya</taxon>
        <taxon>Ascomycota</taxon>
        <taxon>Pezizomycotina</taxon>
        <taxon>Leotiomycetes</taxon>
        <taxon>Helotiales</taxon>
        <taxon>Amorphothecaceae</taxon>
        <taxon>Amorphotheca</taxon>
    </lineage>
</organism>
<dbReference type="GO" id="GO:0031126">
    <property type="term" value="P:sno(s)RNA 3'-end processing"/>
    <property type="evidence" value="ECO:0007669"/>
    <property type="project" value="UniProtKB-ARBA"/>
</dbReference>
<feature type="region of interest" description="Disordered" evidence="8">
    <location>
        <begin position="350"/>
        <end position="464"/>
    </location>
</feature>
<keyword evidence="5" id="KW-0508">mRNA splicing</keyword>
<reference evidence="11 12" key="1">
    <citation type="journal article" date="2018" name="New Phytol.">
        <title>Comparative genomics and transcriptomics depict ericoid mycorrhizal fungi as versatile saprotrophs and plant mutualists.</title>
        <authorList>
            <person name="Martino E."/>
            <person name="Morin E."/>
            <person name="Grelet G.A."/>
            <person name="Kuo A."/>
            <person name="Kohler A."/>
            <person name="Daghino S."/>
            <person name="Barry K.W."/>
            <person name="Cichocki N."/>
            <person name="Clum A."/>
            <person name="Dockter R.B."/>
            <person name="Hainaut M."/>
            <person name="Kuo R.C."/>
            <person name="LaButti K."/>
            <person name="Lindahl B.D."/>
            <person name="Lindquist E.A."/>
            <person name="Lipzen A."/>
            <person name="Khouja H.R."/>
            <person name="Magnuson J."/>
            <person name="Murat C."/>
            <person name="Ohm R.A."/>
            <person name="Singer S.W."/>
            <person name="Spatafora J.W."/>
            <person name="Wang M."/>
            <person name="Veneault-Fourrey C."/>
            <person name="Henrissat B."/>
            <person name="Grigoriev I.V."/>
            <person name="Martin F.M."/>
            <person name="Perotto S."/>
        </authorList>
    </citation>
    <scope>NUCLEOTIDE SEQUENCE [LARGE SCALE GENOMIC DNA]</scope>
    <source>
        <strain evidence="11 12">ATCC 22711</strain>
    </source>
</reference>
<sequence length="721" mass="77186">MSSAVAELEAGLQAMLSLKPPGVSGSRIQSVTALCTANIQSESVLIQKLYTHFKKAPGTHKLGVLYVVDSVTRKWTEQAKTAGQPINSSAQDGTFAAGVHRVTELLPVLMNDIIQAAPDDQKEKIKKLVDIWEKGQTFPLHMLTSFKEKLNAPSQNQSTTPPGSPPSDIQRTLGLQQSSAPAAAAPAAPNTSSILAALANMARQQNAAASAATPSAQSQNQDSLYKVPNAQNNPAQQLPAMNQSLPLQPTPPPVNVPAPGATFASQIPGANGGAQNFASNQPNPYAAAPPMLPPTTLDPAVQQQLVLIKTLSDAGIAPDQIAGVIARLGSQGGAAGGLLGAAQFPAQNANANANAQNGPNGWGARPDESRDRSGYHEGARSPGRYRRRSRSASPSRAWNARDSPASRRRDEAGYDYGRDSPGRNRDDRGRGGRAGRGNEYRQRSPPRRGRSPTPPRPHGGEKWVGHDATIPKGHIKVLSRTLFVGGVTTSEPELRSIFERYGQVQTCIVNKEKRHAFVKMISRADAVSTKDSMERNRTPDSQLRTRWGVGFGPRDCSDYSTGVSVIPISKLTDADKKWMLTAEYGGSGGKPIESGMVVEEPDIEIGQGVSSKAISRRMQTDKGGNNGPKSSRDRDDDDGHRRRGGRDDHRDDGRRNDDRNDRFPSSSAPPSMPPIPPFGIPGFPFQMPTLPNGMPMFPPGFVLPGQQQSQPQQPPPPGHRT</sequence>
<dbReference type="CDD" id="cd16984">
    <property type="entry name" value="CID_Nrd1_like"/>
    <property type="match status" value="1"/>
</dbReference>